<dbReference type="Pfam" id="PF16976">
    <property type="entry name" value="RcpC"/>
    <property type="match status" value="1"/>
</dbReference>
<dbReference type="Gene3D" id="3.10.350.10">
    <property type="entry name" value="LysM domain"/>
    <property type="match status" value="1"/>
</dbReference>
<proteinExistence type="predicted"/>
<dbReference type="InterPro" id="IPR036779">
    <property type="entry name" value="LysM_dom_sf"/>
</dbReference>
<dbReference type="InterPro" id="IPR017592">
    <property type="entry name" value="Pilus_assmbl_Flp-typ_CpaB"/>
</dbReference>
<accession>A0A166TI92</accession>
<evidence type="ECO:0000259" key="1">
    <source>
        <dbReference type="PROSITE" id="PS51782"/>
    </source>
</evidence>
<organism evidence="2 4">
    <name type="scientific">Clostridium coskatii</name>
    <dbReference type="NCBI Taxonomy" id="1705578"/>
    <lineage>
        <taxon>Bacteria</taxon>
        <taxon>Bacillati</taxon>
        <taxon>Bacillota</taxon>
        <taxon>Clostridia</taxon>
        <taxon>Eubacteriales</taxon>
        <taxon>Clostridiaceae</taxon>
        <taxon>Clostridium</taxon>
    </lineage>
</organism>
<evidence type="ECO:0000313" key="5">
    <source>
        <dbReference type="Proteomes" id="UP000093694"/>
    </source>
</evidence>
<dbReference type="PROSITE" id="PS51782">
    <property type="entry name" value="LYSM"/>
    <property type="match status" value="1"/>
</dbReference>
<dbReference type="SUPFAM" id="SSF54106">
    <property type="entry name" value="LysM domain"/>
    <property type="match status" value="1"/>
</dbReference>
<dbReference type="Pfam" id="PF08666">
    <property type="entry name" value="SAF"/>
    <property type="match status" value="1"/>
</dbReference>
<dbReference type="InterPro" id="IPR031571">
    <property type="entry name" value="RcpC_dom"/>
</dbReference>
<dbReference type="CDD" id="cd11614">
    <property type="entry name" value="SAF_CpaB_FlgA_like"/>
    <property type="match status" value="1"/>
</dbReference>
<comment type="caution">
    <text evidence="2">The sequence shown here is derived from an EMBL/GenBank/DDBJ whole genome shotgun (WGS) entry which is preliminary data.</text>
</comment>
<dbReference type="Pfam" id="PF01476">
    <property type="entry name" value="LysM"/>
    <property type="match status" value="1"/>
</dbReference>
<dbReference type="InterPro" id="IPR018392">
    <property type="entry name" value="LysM"/>
</dbReference>
<gene>
    <name evidence="3" type="ORF">CLCOS_11020</name>
    <name evidence="2" type="ORF">WX73_03945</name>
</gene>
<name>A0A166TI92_9CLOT</name>
<evidence type="ECO:0000313" key="2">
    <source>
        <dbReference type="EMBL" id="OAA93723.1"/>
    </source>
</evidence>
<dbReference type="RefSeq" id="WP_063600662.1">
    <property type="nucleotide sequence ID" value="NZ_LITQ01000010.1"/>
</dbReference>
<dbReference type="InterPro" id="IPR013974">
    <property type="entry name" value="SAF"/>
</dbReference>
<evidence type="ECO:0000313" key="3">
    <source>
        <dbReference type="EMBL" id="OBR96013.1"/>
    </source>
</evidence>
<protein>
    <submittedName>
        <fullName evidence="2">LysM domain/BON superfamily protein</fullName>
    </submittedName>
</protein>
<evidence type="ECO:0000313" key="4">
    <source>
        <dbReference type="Proteomes" id="UP000077384"/>
    </source>
</evidence>
<keyword evidence="5" id="KW-1185">Reference proteome</keyword>
<dbReference type="SMART" id="SM00858">
    <property type="entry name" value="SAF"/>
    <property type="match status" value="1"/>
</dbReference>
<reference evidence="2 4" key="1">
    <citation type="journal article" date="2015" name="Biotechnol. Bioeng.">
        <title>Genome sequence and phenotypic characterization of Caulobacter segnis.</title>
        <authorList>
            <person name="Patel S."/>
            <person name="Fletcher B."/>
            <person name="Scott D.C."/>
            <person name="Ely B."/>
        </authorList>
    </citation>
    <scope>NUCLEOTIDE SEQUENCE [LARGE SCALE GENOMIC DNA]</scope>
    <source>
        <strain evidence="2 4">PS02</strain>
    </source>
</reference>
<dbReference type="SMART" id="SM00257">
    <property type="entry name" value="LysM"/>
    <property type="match status" value="1"/>
</dbReference>
<feature type="domain" description="LysM" evidence="1">
    <location>
        <begin position="269"/>
        <end position="316"/>
    </location>
</feature>
<dbReference type="NCBIfam" id="TIGR03177">
    <property type="entry name" value="pilus_cpaB"/>
    <property type="match status" value="1"/>
</dbReference>
<dbReference type="Proteomes" id="UP000093694">
    <property type="component" value="Unassembled WGS sequence"/>
</dbReference>
<dbReference type="EMBL" id="LROR01000035">
    <property type="protein sequence ID" value="OBR96013.1"/>
    <property type="molecule type" value="Genomic_DNA"/>
</dbReference>
<dbReference type="EMBL" id="LITQ01000010">
    <property type="protein sequence ID" value="OAA93723.1"/>
    <property type="molecule type" value="Genomic_DNA"/>
</dbReference>
<reference evidence="3 5" key="2">
    <citation type="journal article" date="2016" name="Front. Microbiol.">
        <title>Industrial Acetogenic Biocatalysts: A Comparative Metabolic and Genomic Analysis.</title>
        <authorList>
            <person name="Bengelsdorf F."/>
            <person name="Poehlein A."/>
            <person name="Sonja S."/>
            <person name="Erz C."/>
            <person name="Hummel T."/>
            <person name="Hoffmeister S."/>
            <person name="Daniel R."/>
            <person name="Durre P."/>
        </authorList>
    </citation>
    <scope>NUCLEOTIDE SEQUENCE [LARGE SCALE GENOMIC DNA]</scope>
    <source>
        <strain evidence="3 5">PTA-10522</strain>
    </source>
</reference>
<dbReference type="Proteomes" id="UP000077384">
    <property type="component" value="Unassembled WGS sequence"/>
</dbReference>
<dbReference type="PATRIC" id="fig|1705578.3.peg.4033"/>
<sequence>MKGRGQKLILISFILALIAAVAAFAYLQSLKSSSEADKKTMILVAAETISPGTLIDKKMIKKIQVPYNPIFDNYIKDSSKIAGKYTTETISKNEGFHIDKLLEKGGDELNLKIDNDYRAISISVTGDSGVSGLLKPKDYVDIIVYTSEKRDGIKVVRPDEAKIVLQNIQVLAVDKQMSRDNKESNSNKSSDNGKAPTNFLVTLSVKVSDLEKVVLAQSIGSIKLALRPLKDEITTQTNGTTWEDMSVNIDEKTFNKENNLNITSSENYKSYTVEPGETLKSISKKFYENENKYTVIKEANNIQDENLILTGETIKIPILGQ</sequence>
<dbReference type="Gene3D" id="3.90.1210.10">
    <property type="entry name" value="Antifreeze-like/N-acetylneuraminic acid synthase C-terminal domain"/>
    <property type="match status" value="1"/>
</dbReference>
<dbReference type="AlphaFoldDB" id="A0A166TI92"/>
<dbReference type="CDD" id="cd00118">
    <property type="entry name" value="LysM"/>
    <property type="match status" value="1"/>
</dbReference>